<protein>
    <submittedName>
        <fullName evidence="2">AAA family ATPase</fullName>
    </submittedName>
</protein>
<evidence type="ECO:0000313" key="3">
    <source>
        <dbReference type="Proteomes" id="UP001228690"/>
    </source>
</evidence>
<evidence type="ECO:0000313" key="2">
    <source>
        <dbReference type="EMBL" id="WGK68381.1"/>
    </source>
</evidence>
<reference evidence="2 3" key="1">
    <citation type="submission" date="2023-04" db="EMBL/GenBank/DDBJ databases">
        <title>Spirochaete genome identified in red abalone sample constitutes a novel genus.</title>
        <authorList>
            <person name="Sharma S.P."/>
            <person name="Purcell C.M."/>
            <person name="Hyde J.R."/>
            <person name="Severin A.J."/>
        </authorList>
    </citation>
    <scope>NUCLEOTIDE SEQUENCE [LARGE SCALE GENOMIC DNA]</scope>
    <source>
        <strain evidence="2 3">SP-2023</strain>
    </source>
</reference>
<dbReference type="InterPro" id="IPR027417">
    <property type="entry name" value="P-loop_NTPase"/>
</dbReference>
<gene>
    <name evidence="2" type="ORF">P0082_07785</name>
</gene>
<accession>A0ABY8MEU1</accession>
<dbReference type="PANTHER" id="PTHR35894">
    <property type="entry name" value="GENERAL SECRETION PATHWAY PROTEIN A-RELATED"/>
    <property type="match status" value="1"/>
</dbReference>
<name>A0ABY8MEU1_9SPIO</name>
<dbReference type="InterPro" id="IPR049945">
    <property type="entry name" value="AAA_22"/>
</dbReference>
<proteinExistence type="predicted"/>
<dbReference type="Pfam" id="PF13401">
    <property type="entry name" value="AAA_22"/>
    <property type="match status" value="1"/>
</dbReference>
<dbReference type="SUPFAM" id="SSF52540">
    <property type="entry name" value="P-loop containing nucleoside triphosphate hydrolases"/>
    <property type="match status" value="1"/>
</dbReference>
<dbReference type="RefSeq" id="WP_326926558.1">
    <property type="nucleotide sequence ID" value="NZ_CP123443.1"/>
</dbReference>
<evidence type="ECO:0000259" key="1">
    <source>
        <dbReference type="Pfam" id="PF13401"/>
    </source>
</evidence>
<dbReference type="Gene3D" id="3.40.50.300">
    <property type="entry name" value="P-loop containing nucleotide triphosphate hydrolases"/>
    <property type="match status" value="1"/>
</dbReference>
<dbReference type="Proteomes" id="UP001228690">
    <property type="component" value="Chromosome"/>
</dbReference>
<feature type="domain" description="ORC1/DEAH AAA+ ATPase" evidence="1">
    <location>
        <begin position="47"/>
        <end position="181"/>
    </location>
</feature>
<dbReference type="PANTHER" id="PTHR35894:SF1">
    <property type="entry name" value="PHOSPHORIBULOKINASE _ URIDINE KINASE FAMILY"/>
    <property type="match status" value="1"/>
</dbReference>
<dbReference type="InterPro" id="IPR052026">
    <property type="entry name" value="ExeA_AAA_ATPase_DNA-bind"/>
</dbReference>
<dbReference type="EMBL" id="CP123443">
    <property type="protein sequence ID" value="WGK68381.1"/>
    <property type="molecule type" value="Genomic_DNA"/>
</dbReference>
<sequence length="285" mass="32434">MIAKSVLEHFKLKQNPFEGDIRGDRDILLTQQNRYLPDYMQQTMKLGGMVALVGEVGAGKSTLRRLAMSRLEADGVKVKVIMPRTFDKSRLTASGICTAILDDLKCPEARCRTLEGQARQVERLLIESQKAGNHHVLLIEEAHDLSRQTLKYLKRFWEMEHGYDKLLSILLVGQNELHTRLDLSSNWDAREVIQRLEVLEVQALQNAEELREYLELKLSRVGATACQVFDAGAYAALFGRLVCQQGQRIVSEAYPLRVNRLVADTLRLAVRNEEDRVYADTVRSL</sequence>
<keyword evidence="3" id="KW-1185">Reference proteome</keyword>
<organism evidence="2 3">
    <name type="scientific">Candidatus Haliotispira prima</name>
    <dbReference type="NCBI Taxonomy" id="3034016"/>
    <lineage>
        <taxon>Bacteria</taxon>
        <taxon>Pseudomonadati</taxon>
        <taxon>Spirochaetota</taxon>
        <taxon>Spirochaetia</taxon>
        <taxon>Spirochaetales</taxon>
        <taxon>Spirochaetaceae</taxon>
        <taxon>Candidatus Haliotispira</taxon>
    </lineage>
</organism>